<name>A0A248TIT7_9BACI</name>
<dbReference type="PROSITE" id="PS51257">
    <property type="entry name" value="PROKAR_LIPOPROTEIN"/>
    <property type="match status" value="1"/>
</dbReference>
<dbReference type="Proteomes" id="UP000215137">
    <property type="component" value="Chromosome"/>
</dbReference>
<gene>
    <name evidence="1" type="ORF">CKF48_12175</name>
</gene>
<dbReference type="AlphaFoldDB" id="A0A248TIT7"/>
<dbReference type="EMBL" id="CP022983">
    <property type="protein sequence ID" value="ASV68000.1"/>
    <property type="molecule type" value="Genomic_DNA"/>
</dbReference>
<evidence type="ECO:0000313" key="1">
    <source>
        <dbReference type="EMBL" id="ASV68000.1"/>
    </source>
</evidence>
<evidence type="ECO:0000313" key="2">
    <source>
        <dbReference type="Proteomes" id="UP000215137"/>
    </source>
</evidence>
<protein>
    <recommendedName>
        <fullName evidence="3">Sporulation protein</fullName>
    </recommendedName>
</protein>
<accession>A0A248TIT7</accession>
<reference evidence="1 2" key="1">
    <citation type="submission" date="2017-08" db="EMBL/GenBank/DDBJ databases">
        <title>Complete Genome Sequence of Bacillus kochii Oregon-R-modENCODE STRAIN BDGP4, isolated from Drosophila melanogaster gut.</title>
        <authorList>
            <person name="Wan K.H."/>
            <person name="Yu C."/>
            <person name="Park S."/>
            <person name="Hammonds A.S."/>
            <person name="Booth B.W."/>
            <person name="Celniker S.E."/>
        </authorList>
    </citation>
    <scope>NUCLEOTIDE SEQUENCE [LARGE SCALE GENOMIC DNA]</scope>
    <source>
        <strain evidence="1 2">BDGP4</strain>
    </source>
</reference>
<dbReference type="KEGG" id="bko:CKF48_12175"/>
<keyword evidence="2" id="KW-1185">Reference proteome</keyword>
<sequence>MKKTITGVLLISLLTGCSYNYGANADKTYDINKHTDTVRISSPSGHRSEDVQEWSMYEQNPNLLNTNGDKKSDRSDINQARSTINKLTDYEPGGIWIDGEYMHVTVYTNKDFSSKAEREKAEESLQKKLVGAVPTYYINVKIREDHTD</sequence>
<proteinExistence type="predicted"/>
<dbReference type="OrthoDB" id="2860517at2"/>
<evidence type="ECO:0008006" key="3">
    <source>
        <dbReference type="Google" id="ProtNLM"/>
    </source>
</evidence>
<dbReference type="RefSeq" id="WP_095371569.1">
    <property type="nucleotide sequence ID" value="NZ_CP022983.1"/>
</dbReference>
<organism evidence="1 2">
    <name type="scientific">Cytobacillus kochii</name>
    <dbReference type="NCBI Taxonomy" id="859143"/>
    <lineage>
        <taxon>Bacteria</taxon>
        <taxon>Bacillati</taxon>
        <taxon>Bacillota</taxon>
        <taxon>Bacilli</taxon>
        <taxon>Bacillales</taxon>
        <taxon>Bacillaceae</taxon>
        <taxon>Cytobacillus</taxon>
    </lineage>
</organism>